<sequence length="85" mass="9904">MARLGHWGYISSSIQELLLKLPLRVRTDPNYLCGKKVECLYAIHSWHLLVRDNQVHYSSFTHDVQSFFSIVGHQTFDTKSCKKSH</sequence>
<gene>
    <name evidence="1" type="ORF">J5N97_029963</name>
</gene>
<dbReference type="EMBL" id="JAGGNH010000010">
    <property type="protein sequence ID" value="KAJ0962135.1"/>
    <property type="molecule type" value="Genomic_DNA"/>
</dbReference>
<reference evidence="1" key="2">
    <citation type="journal article" date="2022" name="Hortic Res">
        <title>The genome of Dioscorea zingiberensis sheds light on the biosynthesis, origin and evolution of the medicinally important diosgenin saponins.</title>
        <authorList>
            <person name="Li Y."/>
            <person name="Tan C."/>
            <person name="Li Z."/>
            <person name="Guo J."/>
            <person name="Li S."/>
            <person name="Chen X."/>
            <person name="Wang C."/>
            <person name="Dai X."/>
            <person name="Yang H."/>
            <person name="Song W."/>
            <person name="Hou L."/>
            <person name="Xu J."/>
            <person name="Tong Z."/>
            <person name="Xu A."/>
            <person name="Yuan X."/>
            <person name="Wang W."/>
            <person name="Yang Q."/>
            <person name="Chen L."/>
            <person name="Sun Z."/>
            <person name="Wang K."/>
            <person name="Pan B."/>
            <person name="Chen J."/>
            <person name="Bao Y."/>
            <person name="Liu F."/>
            <person name="Qi X."/>
            <person name="Gang D.R."/>
            <person name="Wen J."/>
            <person name="Li J."/>
        </authorList>
    </citation>
    <scope>NUCLEOTIDE SEQUENCE</scope>
    <source>
        <strain evidence="1">Dzin_1.0</strain>
    </source>
</reference>
<dbReference type="AlphaFoldDB" id="A0A9D5BWT3"/>
<protein>
    <submittedName>
        <fullName evidence="1">Uncharacterized protein</fullName>
    </submittedName>
</protein>
<reference evidence="1" key="1">
    <citation type="submission" date="2021-03" db="EMBL/GenBank/DDBJ databases">
        <authorList>
            <person name="Li Z."/>
            <person name="Yang C."/>
        </authorList>
    </citation>
    <scope>NUCLEOTIDE SEQUENCE</scope>
    <source>
        <strain evidence="1">Dzin_1.0</strain>
        <tissue evidence="1">Leaf</tissue>
    </source>
</reference>
<comment type="caution">
    <text evidence="1">The sequence shown here is derived from an EMBL/GenBank/DDBJ whole genome shotgun (WGS) entry which is preliminary data.</text>
</comment>
<proteinExistence type="predicted"/>
<organism evidence="1 2">
    <name type="scientific">Dioscorea zingiberensis</name>
    <dbReference type="NCBI Taxonomy" id="325984"/>
    <lineage>
        <taxon>Eukaryota</taxon>
        <taxon>Viridiplantae</taxon>
        <taxon>Streptophyta</taxon>
        <taxon>Embryophyta</taxon>
        <taxon>Tracheophyta</taxon>
        <taxon>Spermatophyta</taxon>
        <taxon>Magnoliopsida</taxon>
        <taxon>Liliopsida</taxon>
        <taxon>Dioscoreales</taxon>
        <taxon>Dioscoreaceae</taxon>
        <taxon>Dioscorea</taxon>
    </lineage>
</organism>
<accession>A0A9D5BWT3</accession>
<dbReference type="Proteomes" id="UP001085076">
    <property type="component" value="Miscellaneous, Linkage group lg10"/>
</dbReference>
<keyword evidence="2" id="KW-1185">Reference proteome</keyword>
<evidence type="ECO:0000313" key="2">
    <source>
        <dbReference type="Proteomes" id="UP001085076"/>
    </source>
</evidence>
<name>A0A9D5BWT3_9LILI</name>
<evidence type="ECO:0000313" key="1">
    <source>
        <dbReference type="EMBL" id="KAJ0962135.1"/>
    </source>
</evidence>